<dbReference type="Proteomes" id="UP000348942">
    <property type="component" value="Chromosome 1"/>
</dbReference>
<dbReference type="GO" id="GO:0003677">
    <property type="term" value="F:DNA binding"/>
    <property type="evidence" value="ECO:0007669"/>
    <property type="project" value="InterPro"/>
</dbReference>
<dbReference type="CDD" id="cd00093">
    <property type="entry name" value="HTH_XRE"/>
    <property type="match status" value="1"/>
</dbReference>
<organism evidence="2 3">
    <name type="scientific">Vibrio algicola</name>
    <dbReference type="NCBI Taxonomy" id="2662262"/>
    <lineage>
        <taxon>Bacteria</taxon>
        <taxon>Pseudomonadati</taxon>
        <taxon>Pseudomonadota</taxon>
        <taxon>Gammaproteobacteria</taxon>
        <taxon>Vibrionales</taxon>
        <taxon>Vibrionaceae</taxon>
        <taxon>Vibrio</taxon>
    </lineage>
</organism>
<keyword evidence="3" id="KW-1185">Reference proteome</keyword>
<dbReference type="RefSeq" id="WP_153446830.1">
    <property type="nucleotide sequence ID" value="NZ_CP045699.1"/>
</dbReference>
<accession>A0A5Q0TC29</accession>
<evidence type="ECO:0000313" key="3">
    <source>
        <dbReference type="Proteomes" id="UP000348942"/>
    </source>
</evidence>
<name>A0A5Q0TC29_9VIBR</name>
<dbReference type="EMBL" id="CP045699">
    <property type="protein sequence ID" value="QGA64698.1"/>
    <property type="molecule type" value="Genomic_DNA"/>
</dbReference>
<dbReference type="InterPro" id="IPR001387">
    <property type="entry name" value="Cro/C1-type_HTH"/>
</dbReference>
<protein>
    <submittedName>
        <fullName evidence="2">Helix-turn-helix domain-containing protein</fullName>
    </submittedName>
</protein>
<feature type="domain" description="HTH cro/C1-type" evidence="1">
    <location>
        <begin position="11"/>
        <end position="69"/>
    </location>
</feature>
<dbReference type="SUPFAM" id="SSF47413">
    <property type="entry name" value="lambda repressor-like DNA-binding domains"/>
    <property type="match status" value="1"/>
</dbReference>
<reference evidence="2 3" key="1">
    <citation type="submission" date="2019-10" db="EMBL/GenBank/DDBJ databases">
        <title>Vibrio sp. nov., isolated from Coralline algae surface.</title>
        <authorList>
            <person name="Geng Y."/>
            <person name="Zhang X."/>
        </authorList>
    </citation>
    <scope>NUCLEOTIDE SEQUENCE [LARGE SCALE GENOMIC DNA]</scope>
    <source>
        <strain evidence="2 3">SM1977</strain>
    </source>
</reference>
<dbReference type="SMART" id="SM00530">
    <property type="entry name" value="HTH_XRE"/>
    <property type="match status" value="1"/>
</dbReference>
<proteinExistence type="predicted"/>
<dbReference type="PROSITE" id="PS50943">
    <property type="entry name" value="HTH_CROC1"/>
    <property type="match status" value="1"/>
</dbReference>
<gene>
    <name evidence="2" type="ORF">GFB47_04355</name>
</gene>
<dbReference type="Pfam" id="PF12844">
    <property type="entry name" value="HTH_19"/>
    <property type="match status" value="1"/>
</dbReference>
<dbReference type="Gene3D" id="1.10.260.40">
    <property type="entry name" value="lambda repressor-like DNA-binding domains"/>
    <property type="match status" value="1"/>
</dbReference>
<dbReference type="AlphaFoldDB" id="A0A5Q0TC29"/>
<sequence length="104" mass="11760">MQKDNPIPARLKAARKKAKITQKNLGVKIGMEESSASGRMNHYEKGRHIPDIGTLRRMAEELDVPLNYFFCDDDVMAELVCAINKLSDNDKLDLIDTLKKKSNV</sequence>
<evidence type="ECO:0000259" key="1">
    <source>
        <dbReference type="PROSITE" id="PS50943"/>
    </source>
</evidence>
<dbReference type="InterPro" id="IPR010982">
    <property type="entry name" value="Lambda_DNA-bd_dom_sf"/>
</dbReference>
<evidence type="ECO:0000313" key="2">
    <source>
        <dbReference type="EMBL" id="QGA64698.1"/>
    </source>
</evidence>